<proteinExistence type="predicted"/>
<name>A0A2R7YXZ7_9ACTN</name>
<dbReference type="RefSeq" id="WP_108344208.1">
    <property type="nucleotide sequence ID" value="NZ_PYXZ01000003.1"/>
</dbReference>
<dbReference type="EMBL" id="PYXZ01000003">
    <property type="protein sequence ID" value="PUA81267.1"/>
    <property type="molecule type" value="Genomic_DNA"/>
</dbReference>
<feature type="transmembrane region" description="Helical" evidence="1">
    <location>
        <begin position="68"/>
        <end position="87"/>
    </location>
</feature>
<keyword evidence="1" id="KW-0812">Transmembrane</keyword>
<feature type="transmembrane region" description="Helical" evidence="1">
    <location>
        <begin position="33"/>
        <end position="56"/>
    </location>
</feature>
<feature type="transmembrane region" description="Helical" evidence="1">
    <location>
        <begin position="94"/>
        <end position="113"/>
    </location>
</feature>
<comment type="caution">
    <text evidence="2">The sequence shown here is derived from an EMBL/GenBank/DDBJ whole genome shotgun (WGS) entry which is preliminary data.</text>
</comment>
<organism evidence="2 3">
    <name type="scientific">Nocardioides currus</name>
    <dbReference type="NCBI Taxonomy" id="2133958"/>
    <lineage>
        <taxon>Bacteria</taxon>
        <taxon>Bacillati</taxon>
        <taxon>Actinomycetota</taxon>
        <taxon>Actinomycetes</taxon>
        <taxon>Propionibacteriales</taxon>
        <taxon>Nocardioidaceae</taxon>
        <taxon>Nocardioides</taxon>
    </lineage>
</organism>
<keyword evidence="3" id="KW-1185">Reference proteome</keyword>
<keyword evidence="1" id="KW-1133">Transmembrane helix</keyword>
<dbReference type="Proteomes" id="UP000244867">
    <property type="component" value="Unassembled WGS sequence"/>
</dbReference>
<dbReference type="OrthoDB" id="3789792at2"/>
<accession>A0A2R7YXZ7</accession>
<sequence>MIEPLQTILIVVSLLLAVAAGVYVALDRSPDNLLVGLAGLLELGFLAQAVIGIVQVAGDDDVASPVTYVGYLLAALVVLPVGVLWSLSERSRGATAVLIVAALTSAFLVVRMVQVHG</sequence>
<evidence type="ECO:0000256" key="1">
    <source>
        <dbReference type="SAM" id="Phobius"/>
    </source>
</evidence>
<dbReference type="AlphaFoldDB" id="A0A2R7YXZ7"/>
<keyword evidence="1" id="KW-0472">Membrane</keyword>
<evidence type="ECO:0000313" key="3">
    <source>
        <dbReference type="Proteomes" id="UP000244867"/>
    </source>
</evidence>
<evidence type="ECO:0008006" key="4">
    <source>
        <dbReference type="Google" id="ProtNLM"/>
    </source>
</evidence>
<reference evidence="2 3" key="1">
    <citation type="submission" date="2018-03" db="EMBL/GenBank/DDBJ databases">
        <authorList>
            <person name="Keele B.F."/>
        </authorList>
    </citation>
    <scope>NUCLEOTIDE SEQUENCE [LARGE SCALE GENOMIC DNA]</scope>
    <source>
        <strain evidence="2 3">IB-3</strain>
    </source>
</reference>
<feature type="transmembrane region" description="Helical" evidence="1">
    <location>
        <begin position="6"/>
        <end position="26"/>
    </location>
</feature>
<evidence type="ECO:0000313" key="2">
    <source>
        <dbReference type="EMBL" id="PUA81267.1"/>
    </source>
</evidence>
<protein>
    <recommendedName>
        <fullName evidence="4">Integral membrane protein</fullName>
    </recommendedName>
</protein>
<gene>
    <name evidence="2" type="ORF">C7S10_09560</name>
</gene>